<gene>
    <name evidence="1" type="ORF">ASIM_LOCUS10134</name>
</gene>
<keyword evidence="2" id="KW-1185">Reference proteome</keyword>
<dbReference type="Proteomes" id="UP000267096">
    <property type="component" value="Unassembled WGS sequence"/>
</dbReference>
<evidence type="ECO:0000313" key="1">
    <source>
        <dbReference type="EMBL" id="VDK42408.1"/>
    </source>
</evidence>
<dbReference type="AlphaFoldDB" id="A0A0M3JRN3"/>
<dbReference type="WBParaSite" id="ASIM_0001057601-mRNA-1">
    <property type="protein sequence ID" value="ASIM_0001057601-mRNA-1"/>
    <property type="gene ID" value="ASIM_0001057601"/>
</dbReference>
<reference evidence="1 2" key="2">
    <citation type="submission" date="2018-11" db="EMBL/GenBank/DDBJ databases">
        <authorList>
            <consortium name="Pathogen Informatics"/>
        </authorList>
    </citation>
    <scope>NUCLEOTIDE SEQUENCE [LARGE SCALE GENOMIC DNA]</scope>
</reference>
<evidence type="ECO:0000313" key="3">
    <source>
        <dbReference type="WBParaSite" id="ASIM_0001057601-mRNA-1"/>
    </source>
</evidence>
<evidence type="ECO:0000313" key="2">
    <source>
        <dbReference type="Proteomes" id="UP000267096"/>
    </source>
</evidence>
<dbReference type="EMBL" id="UYRR01030985">
    <property type="protein sequence ID" value="VDK42408.1"/>
    <property type="molecule type" value="Genomic_DNA"/>
</dbReference>
<reference evidence="3" key="1">
    <citation type="submission" date="2017-02" db="UniProtKB">
        <authorList>
            <consortium name="WormBaseParasite"/>
        </authorList>
    </citation>
    <scope>IDENTIFICATION</scope>
</reference>
<sequence>MGELFFMPKSETKNLEKPDENLRRNLQAIGKTLNVTAAEALDSLRMMNDTIQAQLENKEPEWYILMMIANFSRALQKTAAIMGHVSEIRNRSYVCAKLDTLVHNAKIIHAIQKQAAMGKVFALEHQGLTHAFVRLDIPERSAKRKQSNCDGDDNDADPFN</sequence>
<organism evidence="3">
    <name type="scientific">Anisakis simplex</name>
    <name type="common">Herring worm</name>
    <dbReference type="NCBI Taxonomy" id="6269"/>
    <lineage>
        <taxon>Eukaryota</taxon>
        <taxon>Metazoa</taxon>
        <taxon>Ecdysozoa</taxon>
        <taxon>Nematoda</taxon>
        <taxon>Chromadorea</taxon>
        <taxon>Rhabditida</taxon>
        <taxon>Spirurina</taxon>
        <taxon>Ascaridomorpha</taxon>
        <taxon>Ascaridoidea</taxon>
        <taxon>Anisakidae</taxon>
        <taxon>Anisakis</taxon>
        <taxon>Anisakis simplex complex</taxon>
    </lineage>
</organism>
<proteinExistence type="predicted"/>
<protein>
    <submittedName>
        <fullName evidence="3">DUF3475 domain-containing protein</fullName>
    </submittedName>
</protein>
<name>A0A0M3JRN3_ANISI</name>
<accession>A0A0M3JRN3</accession>